<evidence type="ECO:0000313" key="2">
    <source>
        <dbReference type="EMBL" id="MBB6174588.1"/>
    </source>
</evidence>
<evidence type="ECO:0000259" key="1">
    <source>
        <dbReference type="Pfam" id="PF01243"/>
    </source>
</evidence>
<organism evidence="2 3">
    <name type="scientific">Nocardiopsis mwathae</name>
    <dbReference type="NCBI Taxonomy" id="1472723"/>
    <lineage>
        <taxon>Bacteria</taxon>
        <taxon>Bacillati</taxon>
        <taxon>Actinomycetota</taxon>
        <taxon>Actinomycetes</taxon>
        <taxon>Streptosporangiales</taxon>
        <taxon>Nocardiopsidaceae</taxon>
        <taxon>Nocardiopsis</taxon>
    </lineage>
</organism>
<feature type="domain" description="Pyridoxamine 5'-phosphate oxidase N-terminal" evidence="1">
    <location>
        <begin position="11"/>
        <end position="142"/>
    </location>
</feature>
<reference evidence="2 3" key="1">
    <citation type="submission" date="2020-08" db="EMBL/GenBank/DDBJ databases">
        <title>Sequencing the genomes of 1000 actinobacteria strains.</title>
        <authorList>
            <person name="Klenk H.-P."/>
        </authorList>
    </citation>
    <scope>NUCLEOTIDE SEQUENCE [LARGE SCALE GENOMIC DNA]</scope>
    <source>
        <strain evidence="2 3">DSM 46659</strain>
    </source>
</reference>
<dbReference type="EMBL" id="JACHDS010000001">
    <property type="protein sequence ID" value="MBB6174588.1"/>
    <property type="molecule type" value="Genomic_DNA"/>
</dbReference>
<comment type="caution">
    <text evidence="2">The sequence shown here is derived from an EMBL/GenBank/DDBJ whole genome shotgun (WGS) entry which is preliminary data.</text>
</comment>
<evidence type="ECO:0000313" key="3">
    <source>
        <dbReference type="Proteomes" id="UP000546642"/>
    </source>
</evidence>
<keyword evidence="3" id="KW-1185">Reference proteome</keyword>
<dbReference type="InterPro" id="IPR012349">
    <property type="entry name" value="Split_barrel_FMN-bd"/>
</dbReference>
<dbReference type="RefSeq" id="WP_184078710.1">
    <property type="nucleotide sequence ID" value="NZ_JACHDS010000001.1"/>
</dbReference>
<gene>
    <name evidence="2" type="ORF">HNR23_004648</name>
</gene>
<accession>A0A7X0D7L2</accession>
<protein>
    <submittedName>
        <fullName evidence="2">General stress protein 26</fullName>
    </submittedName>
</protein>
<proteinExistence type="predicted"/>
<dbReference type="Proteomes" id="UP000546642">
    <property type="component" value="Unassembled WGS sequence"/>
</dbReference>
<dbReference type="Gene3D" id="2.30.110.10">
    <property type="entry name" value="Electron Transport, Fmn-binding Protein, Chain A"/>
    <property type="match status" value="1"/>
</dbReference>
<dbReference type="SUPFAM" id="SSF50475">
    <property type="entry name" value="FMN-binding split barrel"/>
    <property type="match status" value="1"/>
</dbReference>
<dbReference type="InterPro" id="IPR011576">
    <property type="entry name" value="Pyridox_Oxase_N"/>
</dbReference>
<name>A0A7X0D7L2_9ACTN</name>
<sequence>MSDAYSFAPFEAEFLDFTSRIVWCTVTTVDAKGRPRSRILHPIWEVAGGGPVGWVFTGRTPVKTRHLAANPHVSVSYWNPDHNTVTADCVASWVEEPEARRHVWDLFTTTPEPLGYDPSPFGVTGPDHPDFAALRLDPWRVQILRAEQIADGDFAPRTWRSPAEVG</sequence>
<dbReference type="Pfam" id="PF01243">
    <property type="entry name" value="PNPOx_N"/>
    <property type="match status" value="1"/>
</dbReference>
<dbReference type="AlphaFoldDB" id="A0A7X0D7L2"/>